<feature type="domain" description="Protein kinase" evidence="3">
    <location>
        <begin position="12"/>
        <end position="318"/>
    </location>
</feature>
<proteinExistence type="predicted"/>
<dbReference type="InterPro" id="IPR011009">
    <property type="entry name" value="Kinase-like_dom_sf"/>
</dbReference>
<keyword evidence="2" id="KW-1133">Transmembrane helix</keyword>
<dbReference type="SUPFAM" id="SSF56112">
    <property type="entry name" value="Protein kinase-like (PK-like)"/>
    <property type="match status" value="1"/>
</dbReference>
<name>A0A1H3TAD3_9BACT</name>
<evidence type="ECO:0000259" key="3">
    <source>
        <dbReference type="PROSITE" id="PS50011"/>
    </source>
</evidence>
<keyword evidence="5" id="KW-1185">Reference proteome</keyword>
<dbReference type="RefSeq" id="WP_019599704.1">
    <property type="nucleotide sequence ID" value="NZ_FNQC01000016.1"/>
</dbReference>
<keyword evidence="4" id="KW-0808">Transferase</keyword>
<dbReference type="Pfam" id="PF00069">
    <property type="entry name" value="Pkinase"/>
    <property type="match status" value="1"/>
</dbReference>
<keyword evidence="1" id="KW-0175">Coiled coil</keyword>
<keyword evidence="2" id="KW-0812">Transmembrane</keyword>
<comment type="caution">
    <text evidence="4">The sequence shown here is derived from an EMBL/GenBank/DDBJ whole genome shotgun (WGS) entry which is preliminary data.</text>
</comment>
<dbReference type="PROSITE" id="PS50011">
    <property type="entry name" value="PROTEIN_KINASE_DOM"/>
    <property type="match status" value="1"/>
</dbReference>
<gene>
    <name evidence="4" type="ORF">SAMN05444412_11629</name>
</gene>
<reference evidence="4 5" key="1">
    <citation type="submission" date="2016-10" db="EMBL/GenBank/DDBJ databases">
        <authorList>
            <person name="Varghese N."/>
            <person name="Submissions S."/>
        </authorList>
    </citation>
    <scope>NUCLEOTIDE SEQUENCE [LARGE SCALE GENOMIC DNA]</scope>
    <source>
        <strain evidence="4 5">DSM 17997</strain>
    </source>
</reference>
<evidence type="ECO:0000256" key="1">
    <source>
        <dbReference type="SAM" id="Coils"/>
    </source>
</evidence>
<dbReference type="GO" id="GO:0016301">
    <property type="term" value="F:kinase activity"/>
    <property type="evidence" value="ECO:0007669"/>
    <property type="project" value="UniProtKB-KW"/>
</dbReference>
<feature type="transmembrane region" description="Helical" evidence="2">
    <location>
        <begin position="391"/>
        <end position="409"/>
    </location>
</feature>
<keyword evidence="2" id="KW-0472">Membrane</keyword>
<dbReference type="Proteomes" id="UP000199663">
    <property type="component" value="Unassembled WGS sequence"/>
</dbReference>
<organism evidence="4 5">
    <name type="scientific">Rhodonellum ikkaensis</name>
    <dbReference type="NCBI Taxonomy" id="336829"/>
    <lineage>
        <taxon>Bacteria</taxon>
        <taxon>Pseudomonadati</taxon>
        <taxon>Bacteroidota</taxon>
        <taxon>Cytophagia</taxon>
        <taxon>Cytophagales</taxon>
        <taxon>Cytophagaceae</taxon>
        <taxon>Rhodonellum</taxon>
    </lineage>
</organism>
<feature type="coiled-coil region" evidence="1">
    <location>
        <begin position="416"/>
        <end position="471"/>
    </location>
</feature>
<dbReference type="Gene3D" id="1.10.510.10">
    <property type="entry name" value="Transferase(Phosphotransferase) domain 1"/>
    <property type="match status" value="1"/>
</dbReference>
<evidence type="ECO:0000313" key="4">
    <source>
        <dbReference type="EMBL" id="SDZ47196.1"/>
    </source>
</evidence>
<keyword evidence="4" id="KW-0418">Kinase</keyword>
<evidence type="ECO:0000256" key="2">
    <source>
        <dbReference type="SAM" id="Phobius"/>
    </source>
</evidence>
<dbReference type="InterPro" id="IPR000719">
    <property type="entry name" value="Prot_kinase_dom"/>
</dbReference>
<dbReference type="EMBL" id="FNQC01000016">
    <property type="protein sequence ID" value="SDZ47196.1"/>
    <property type="molecule type" value="Genomic_DNA"/>
</dbReference>
<evidence type="ECO:0000313" key="5">
    <source>
        <dbReference type="Proteomes" id="UP000199663"/>
    </source>
</evidence>
<sequence length="604" mass="69048">MLVTTSSSEKIQLETKAFHSGGEGELYRIVSPLKFKDKCVKIYYSHYQDKGREGKLNYMIRNRPSQIQFSSDFKICWADDLIFLNGKFVGFIMPFAFSDSIQLYEICTTKINSRIQKIFHDKFDRKNPKSLENRLKLCVNIAIAIHCIHETGIYVFVDLKPQNILIDSTGKVSIVDLDSLQVAKNSNIIHHGHVATPEYTPIEGTTLNPSINFIPATWDYFSMAVIFYEIIFGLHPYVATSLKPYEHLTTIQDAIKNGLFVFGSRTQYLKPPPQHDNFKHVPENIKKSFFDAFDRANGSPLLRPSAQDWGKILVEEVAKETEKVNLNCPFCGKLITVSKHNNMKTNCNGCDATVDFRKGKLFGYSREKVVTVNKTVYKDKEVIVKNDSRTWKILTIILVIILFLALHLYQNEINIMEKKSLEIHQMNNEILSYNDNISSLEIKNKNLELVNERLEGEVKNLNERLRLVNNIELNKNFVKALTVSSVGVGMEFGQIDIWQDFLASEVIYLYPRIVISFPLIFQSSLPQNVEFFIKFYGPDKTLMVGENSPAGYSFSSMQDIFENSDFISLNGWGYSSGGSFKVGKHIIEVWVNGELKGSTTFKIR</sequence>
<protein>
    <submittedName>
        <fullName evidence="4">Protein kinase domain-containing protein</fullName>
    </submittedName>
</protein>
<accession>A0A1H3TAD3</accession>